<organism evidence="2 3">
    <name type="scientific">Rathayibacter oskolensis</name>
    <dbReference type="NCBI Taxonomy" id="1891671"/>
    <lineage>
        <taxon>Bacteria</taxon>
        <taxon>Bacillati</taxon>
        <taxon>Actinomycetota</taxon>
        <taxon>Actinomycetes</taxon>
        <taxon>Micrococcales</taxon>
        <taxon>Microbacteriaceae</taxon>
        <taxon>Rathayibacter</taxon>
    </lineage>
</organism>
<evidence type="ECO:0000313" key="2">
    <source>
        <dbReference type="EMBL" id="SMH42896.1"/>
    </source>
</evidence>
<proteinExistence type="predicted"/>
<dbReference type="PANTHER" id="PTHR43792:SF1">
    <property type="entry name" value="N-ACETYLTRANSFERASE DOMAIN-CONTAINING PROTEIN"/>
    <property type="match status" value="1"/>
</dbReference>
<dbReference type="SUPFAM" id="SSF55729">
    <property type="entry name" value="Acyl-CoA N-acyltransferases (Nat)"/>
    <property type="match status" value="1"/>
</dbReference>
<dbReference type="Proteomes" id="UP000193711">
    <property type="component" value="Unassembled WGS sequence"/>
</dbReference>
<dbReference type="InterPro" id="IPR016181">
    <property type="entry name" value="Acyl_CoA_acyltransferase"/>
</dbReference>
<reference evidence="3" key="1">
    <citation type="submission" date="2017-04" db="EMBL/GenBank/DDBJ databases">
        <authorList>
            <person name="Varghese N."/>
            <person name="Submissions S."/>
        </authorList>
    </citation>
    <scope>NUCLEOTIDE SEQUENCE [LARGE SCALE GENOMIC DNA]</scope>
    <source>
        <strain evidence="3">VKM Ac-2121</strain>
    </source>
</reference>
<dbReference type="Pfam" id="PF13302">
    <property type="entry name" value="Acetyltransf_3"/>
    <property type="match status" value="1"/>
</dbReference>
<feature type="domain" description="N-acetyltransferase" evidence="1">
    <location>
        <begin position="3"/>
        <end position="127"/>
    </location>
</feature>
<evidence type="ECO:0000313" key="3">
    <source>
        <dbReference type="Proteomes" id="UP000193711"/>
    </source>
</evidence>
<dbReference type="PANTHER" id="PTHR43792">
    <property type="entry name" value="GNAT FAMILY, PUTATIVE (AFU_ORTHOLOGUE AFUA_3G00765)-RELATED-RELATED"/>
    <property type="match status" value="1"/>
</dbReference>
<keyword evidence="2" id="KW-0808">Transferase</keyword>
<dbReference type="EMBL" id="FXBM01000002">
    <property type="protein sequence ID" value="SMH42896.1"/>
    <property type="molecule type" value="Genomic_DNA"/>
</dbReference>
<dbReference type="InterPro" id="IPR051531">
    <property type="entry name" value="N-acetyltransferase"/>
</dbReference>
<dbReference type="AlphaFoldDB" id="A0A1X7NX84"/>
<sequence>MAYRGDAHASRHLAHPPLAEGQYVPWLEERAAEWELREPGHRRFYGIEVRASRALVGDAVLLRSADGHQGEIGMFLHPDTAGLGYSLEAGSALLDLAFGPLDLHRVIGRAAAQNRGSVHAMERMGLRREALFLQSERRGEAWIDCAVYAILAEEWREKRRRSSPTG</sequence>
<keyword evidence="3" id="KW-1185">Reference proteome</keyword>
<evidence type="ECO:0000259" key="1">
    <source>
        <dbReference type="Pfam" id="PF13302"/>
    </source>
</evidence>
<name>A0A1X7NX84_9MICO</name>
<dbReference type="STRING" id="1891671.SAMN06295885_2090"/>
<dbReference type="GO" id="GO:0016747">
    <property type="term" value="F:acyltransferase activity, transferring groups other than amino-acyl groups"/>
    <property type="evidence" value="ECO:0007669"/>
    <property type="project" value="InterPro"/>
</dbReference>
<gene>
    <name evidence="2" type="ORF">SAMN06295885_2090</name>
</gene>
<protein>
    <submittedName>
        <fullName evidence="2">Protein N-acetyltransferase, RimJ/RimL family</fullName>
    </submittedName>
</protein>
<dbReference type="Gene3D" id="3.40.630.30">
    <property type="match status" value="1"/>
</dbReference>
<dbReference type="InterPro" id="IPR000182">
    <property type="entry name" value="GNAT_dom"/>
</dbReference>
<accession>A0A1X7NX84</accession>